<dbReference type="Gene3D" id="2.70.20.10">
    <property type="entry name" value="Topoisomerase I, domain 3"/>
    <property type="match status" value="1"/>
</dbReference>
<dbReference type="OrthoDB" id="9803554at2"/>
<dbReference type="InterPro" id="IPR023405">
    <property type="entry name" value="Topo_IA_core_domain"/>
</dbReference>
<dbReference type="Gene3D" id="1.10.290.10">
    <property type="entry name" value="Topoisomerase I, domain 4"/>
    <property type="match status" value="1"/>
</dbReference>
<dbReference type="InterPro" id="IPR034144">
    <property type="entry name" value="TOPRIM_TopoIII"/>
</dbReference>
<dbReference type="CDD" id="cd03362">
    <property type="entry name" value="TOPRIM_TopoIA_TopoIII"/>
    <property type="match status" value="1"/>
</dbReference>
<dbReference type="STRING" id="1017273.SAMN05443094_10946"/>
<evidence type="ECO:0000256" key="7">
    <source>
        <dbReference type="ARBA" id="ARBA00023125"/>
    </source>
</evidence>
<dbReference type="InterPro" id="IPR013826">
    <property type="entry name" value="Topo_IA_cen_sub3"/>
</dbReference>
<evidence type="ECO:0000313" key="16">
    <source>
        <dbReference type="Proteomes" id="UP000186385"/>
    </source>
</evidence>
<keyword evidence="7" id="KW-0238">DNA-binding</keyword>
<dbReference type="Proteomes" id="UP000215545">
    <property type="component" value="Unassembled WGS sequence"/>
</dbReference>
<proteinExistence type="inferred from homology"/>
<reference evidence="17" key="2">
    <citation type="submission" date="2017-03" db="EMBL/GenBank/DDBJ databases">
        <title>Bacillus sp. V-88(T) DSM27956, whole genome shotgun sequencing project.</title>
        <authorList>
            <person name="Dastager S.G."/>
            <person name="Neurgaonkar P.S."/>
            <person name="Dharne M.S."/>
        </authorList>
    </citation>
    <scope>NUCLEOTIDE SEQUENCE [LARGE SCALE GENOMIC DNA]</scope>
    <source>
        <strain evidence="17">DSM 25145</strain>
    </source>
</reference>
<dbReference type="GO" id="GO:0006281">
    <property type="term" value="P:DNA repair"/>
    <property type="evidence" value="ECO:0007669"/>
    <property type="project" value="TreeGrafter"/>
</dbReference>
<dbReference type="NCBIfam" id="TIGR01056">
    <property type="entry name" value="topB"/>
    <property type="match status" value="1"/>
</dbReference>
<dbReference type="Pfam" id="PF01751">
    <property type="entry name" value="Toprim"/>
    <property type="match status" value="1"/>
</dbReference>
<sequence>MQAIIAEKASQAQALADPFRHVKKGSHIEIAPCETFRDGALLAWCSGHLFEIVPPHEMDPKLKRWQLETLPMIPETFKYKVIPSKTSRFKAVKEIIKNPAVTEIIAAGDPAREGELIVQLVVRMSGINKPMRRLWVSSLTPKAVEQAFLNLRPIEDTMPLYHEAMARSYADWLIGMNASRAYTLLIQSKTKGAGRDVYAVGRVQTPTLALVVKREKEILEFVQKPYYEVVATFQLDGATYDGKYTKEKETRFFEKEKAEALREECQGKEAEVVKVKTENKQVPPPSFHSLSTLQAFANKRFHFSPKKTLEITQALYEKSYVTYPRTDSNHVNPEEAAAFPEILAKLSRLAPYEKWAAETTRSVMTDKRYVDSKKVSDHYAIIPTEKMPSLHSLSGDEQKIYDVIARSLIAAHYGPAVFAHSSIQTDIGPHPFLTTGKRLLQPGWRPVLFESEKEDVLLPNVTEGRVGTAEEVKLVEGKTVPPSRYTEGELITAMKNVGYGMEDKELGQVLKSVSGLGEESTRSNILERLKQLDYMTIEQKRVAPTAKAFILIDAVENTLLASPELTGRWEQRLKEIGRGEAPANVFIEQSKRLAEKIVQDAVQHSERWSFTVPVKKQAAQDSQPIGPCPKCGNPVVDKGKFYGCSAYQSSKCDFTLTKKMLGKPISATNAKKLLSQGKTNIIKGFKGKKPFDARLVWKNQKDGTVQFEFK</sequence>
<comment type="catalytic activity">
    <reaction evidence="1">
        <text>ATP-independent breakage of single-stranded DNA, followed by passage and rejoining.</text>
        <dbReference type="EC" id="5.6.2.1"/>
    </reaction>
</comment>
<keyword evidence="5" id="KW-0460">Magnesium</keyword>
<dbReference type="InterPro" id="IPR013824">
    <property type="entry name" value="Topo_IA_cen_sub1"/>
</dbReference>
<evidence type="ECO:0000256" key="4">
    <source>
        <dbReference type="ARBA" id="ARBA00022723"/>
    </source>
</evidence>
<evidence type="ECO:0000313" key="14">
    <source>
        <dbReference type="EMBL" id="OXS74684.1"/>
    </source>
</evidence>
<dbReference type="GO" id="GO:0003917">
    <property type="term" value="F:DNA topoisomerase type I (single strand cut, ATP-independent) activity"/>
    <property type="evidence" value="ECO:0007669"/>
    <property type="project" value="UniProtKB-EC"/>
</dbReference>
<evidence type="ECO:0000313" key="15">
    <source>
        <dbReference type="EMBL" id="SIR49278.1"/>
    </source>
</evidence>
<dbReference type="InterPro" id="IPR023406">
    <property type="entry name" value="Topo_IA_AS"/>
</dbReference>
<keyword evidence="4" id="KW-0479">Metal-binding</keyword>
<feature type="domain" description="Topo IA-type catalytic" evidence="13">
    <location>
        <begin position="157"/>
        <end position="598"/>
    </location>
</feature>
<dbReference type="GO" id="GO:0043597">
    <property type="term" value="C:cytoplasmic replication fork"/>
    <property type="evidence" value="ECO:0007669"/>
    <property type="project" value="TreeGrafter"/>
</dbReference>
<dbReference type="PRINTS" id="PR00417">
    <property type="entry name" value="PRTPISMRASEI"/>
</dbReference>
<dbReference type="CDD" id="cd00186">
    <property type="entry name" value="TOP1Ac"/>
    <property type="match status" value="1"/>
</dbReference>
<name>A0A1N7BD89_9BACI</name>
<dbReference type="InterPro" id="IPR003602">
    <property type="entry name" value="Topo_IA_DNA-bd_dom"/>
</dbReference>
<dbReference type="GO" id="GO:0006265">
    <property type="term" value="P:DNA topological change"/>
    <property type="evidence" value="ECO:0007669"/>
    <property type="project" value="InterPro"/>
</dbReference>
<keyword evidence="17" id="KW-1185">Reference proteome</keyword>
<dbReference type="SMART" id="SM00436">
    <property type="entry name" value="TOP1Bc"/>
    <property type="match status" value="1"/>
</dbReference>
<evidence type="ECO:0000256" key="3">
    <source>
        <dbReference type="ARBA" id="ARBA00012891"/>
    </source>
</evidence>
<gene>
    <name evidence="14" type="ORF">B1B05_16090</name>
    <name evidence="15" type="ORF">SAMN05443094_10946</name>
</gene>
<dbReference type="SUPFAM" id="SSF56712">
    <property type="entry name" value="Prokaryotic type I DNA topoisomerase"/>
    <property type="match status" value="1"/>
</dbReference>
<organism evidence="15 16">
    <name type="scientific">Domibacillus enclensis</name>
    <dbReference type="NCBI Taxonomy" id="1017273"/>
    <lineage>
        <taxon>Bacteria</taxon>
        <taxon>Bacillati</taxon>
        <taxon>Bacillota</taxon>
        <taxon>Bacilli</taxon>
        <taxon>Bacillales</taxon>
        <taxon>Bacillaceae</taxon>
        <taxon>Domibacillus</taxon>
    </lineage>
</organism>
<dbReference type="PROSITE" id="PS52039">
    <property type="entry name" value="TOPO_IA_2"/>
    <property type="match status" value="1"/>
</dbReference>
<dbReference type="InterPro" id="IPR025589">
    <property type="entry name" value="Toprim_C_rpt"/>
</dbReference>
<dbReference type="InterPro" id="IPR006171">
    <property type="entry name" value="TOPRIM_dom"/>
</dbReference>
<keyword evidence="8 15" id="KW-0413">Isomerase</keyword>
<evidence type="ECO:0000256" key="9">
    <source>
        <dbReference type="ARBA" id="ARBA00030003"/>
    </source>
</evidence>
<reference evidence="14" key="3">
    <citation type="submission" date="2017-03" db="EMBL/GenBank/DDBJ databases">
        <authorList>
            <person name="Dastager S.G."/>
            <person name="Neurgaonkar P.S."/>
            <person name="Dharne M.S."/>
        </authorList>
    </citation>
    <scope>NUCLEOTIDE SEQUENCE</scope>
    <source>
        <strain evidence="14">DSM 25145</strain>
    </source>
</reference>
<protein>
    <recommendedName>
        <fullName evidence="3">DNA topoisomerase</fullName>
        <ecNumber evidence="3">5.6.2.1</ecNumber>
    </recommendedName>
    <alternativeName>
        <fullName evidence="12">Omega-protein</fullName>
    </alternativeName>
    <alternativeName>
        <fullName evidence="11">Relaxing enzyme</fullName>
    </alternativeName>
    <alternativeName>
        <fullName evidence="9">Swivelase</fullName>
    </alternativeName>
    <alternativeName>
        <fullName evidence="10">Untwisting enzyme</fullName>
    </alternativeName>
</protein>
<evidence type="ECO:0000256" key="10">
    <source>
        <dbReference type="ARBA" id="ARBA00031985"/>
    </source>
</evidence>
<dbReference type="Pfam" id="PF13342">
    <property type="entry name" value="Toprim_Crpt"/>
    <property type="match status" value="1"/>
</dbReference>
<evidence type="ECO:0000256" key="2">
    <source>
        <dbReference type="ARBA" id="ARBA00009446"/>
    </source>
</evidence>
<dbReference type="GO" id="GO:0006310">
    <property type="term" value="P:DNA recombination"/>
    <property type="evidence" value="ECO:0007669"/>
    <property type="project" value="TreeGrafter"/>
</dbReference>
<dbReference type="RefSeq" id="WP_045850186.1">
    <property type="nucleotide sequence ID" value="NZ_FTLX01000009.1"/>
</dbReference>
<dbReference type="PANTHER" id="PTHR11390">
    <property type="entry name" value="PROKARYOTIC DNA TOPOISOMERASE"/>
    <property type="match status" value="1"/>
</dbReference>
<dbReference type="InterPro" id="IPR000380">
    <property type="entry name" value="Topo_IA"/>
</dbReference>
<dbReference type="EC" id="5.6.2.1" evidence="3"/>
<evidence type="ECO:0000256" key="6">
    <source>
        <dbReference type="ARBA" id="ARBA00023029"/>
    </source>
</evidence>
<dbReference type="Gene3D" id="3.40.50.140">
    <property type="match status" value="1"/>
</dbReference>
<dbReference type="Proteomes" id="UP000186385">
    <property type="component" value="Unassembled WGS sequence"/>
</dbReference>
<reference evidence="15 16" key="1">
    <citation type="submission" date="2017-01" db="EMBL/GenBank/DDBJ databases">
        <authorList>
            <person name="Mah S.A."/>
            <person name="Swanson W.J."/>
            <person name="Moy G.W."/>
            <person name="Vacquier V.D."/>
        </authorList>
    </citation>
    <scope>NUCLEOTIDE SEQUENCE [LARGE SCALE GENOMIC DNA]</scope>
    <source>
        <strain evidence="15 16">NIO-1016</strain>
    </source>
</reference>
<dbReference type="SMART" id="SM00437">
    <property type="entry name" value="TOP1Ac"/>
    <property type="match status" value="1"/>
</dbReference>
<evidence type="ECO:0000256" key="1">
    <source>
        <dbReference type="ARBA" id="ARBA00000213"/>
    </source>
</evidence>
<dbReference type="AlphaFoldDB" id="A0A1N7BD89"/>
<dbReference type="InterPro" id="IPR013497">
    <property type="entry name" value="Topo_IA_cen"/>
</dbReference>
<dbReference type="InterPro" id="IPR013825">
    <property type="entry name" value="Topo_IA_cen_sub2"/>
</dbReference>
<dbReference type="SMART" id="SM00493">
    <property type="entry name" value="TOPRIM"/>
    <property type="match status" value="1"/>
</dbReference>
<dbReference type="EMBL" id="MWSK01000009">
    <property type="protein sequence ID" value="OXS74684.1"/>
    <property type="molecule type" value="Genomic_DNA"/>
</dbReference>
<evidence type="ECO:0000256" key="11">
    <source>
        <dbReference type="ARBA" id="ARBA00032235"/>
    </source>
</evidence>
<dbReference type="EMBL" id="FTLX01000009">
    <property type="protein sequence ID" value="SIR49278.1"/>
    <property type="molecule type" value="Genomic_DNA"/>
</dbReference>
<keyword evidence="6" id="KW-0799">Topoisomerase</keyword>
<evidence type="ECO:0000259" key="13">
    <source>
        <dbReference type="PROSITE" id="PS52039"/>
    </source>
</evidence>
<evidence type="ECO:0000256" key="12">
    <source>
        <dbReference type="ARBA" id="ARBA00032877"/>
    </source>
</evidence>
<evidence type="ECO:0000256" key="8">
    <source>
        <dbReference type="ARBA" id="ARBA00023235"/>
    </source>
</evidence>
<dbReference type="InterPro" id="IPR003601">
    <property type="entry name" value="Topo_IA_2"/>
</dbReference>
<dbReference type="PROSITE" id="PS00396">
    <property type="entry name" value="TOPO_IA_1"/>
    <property type="match status" value="1"/>
</dbReference>
<evidence type="ECO:0000256" key="5">
    <source>
        <dbReference type="ARBA" id="ARBA00022842"/>
    </source>
</evidence>
<dbReference type="GO" id="GO:0003677">
    <property type="term" value="F:DNA binding"/>
    <property type="evidence" value="ECO:0007669"/>
    <property type="project" value="UniProtKB-KW"/>
</dbReference>
<comment type="similarity">
    <text evidence="2">Belongs to the type IA topoisomerase family.</text>
</comment>
<dbReference type="InterPro" id="IPR005738">
    <property type="entry name" value="TopoIII"/>
</dbReference>
<evidence type="ECO:0000313" key="17">
    <source>
        <dbReference type="Proteomes" id="UP000215545"/>
    </source>
</evidence>
<dbReference type="PANTHER" id="PTHR11390:SF21">
    <property type="entry name" value="DNA TOPOISOMERASE 3-ALPHA"/>
    <property type="match status" value="1"/>
</dbReference>
<accession>A0A1N7BD89</accession>
<dbReference type="GO" id="GO:0046872">
    <property type="term" value="F:metal ion binding"/>
    <property type="evidence" value="ECO:0007669"/>
    <property type="project" value="UniProtKB-KW"/>
</dbReference>
<dbReference type="Gene3D" id="1.10.460.10">
    <property type="entry name" value="Topoisomerase I, domain 2"/>
    <property type="match status" value="1"/>
</dbReference>
<dbReference type="NCBIfam" id="NF005829">
    <property type="entry name" value="PRK07726.1"/>
    <property type="match status" value="1"/>
</dbReference>
<dbReference type="Pfam" id="PF01131">
    <property type="entry name" value="Topoisom_bac"/>
    <property type="match status" value="1"/>
</dbReference>